<accession>A0ABR0C7L3</accession>
<evidence type="ECO:0000313" key="2">
    <source>
        <dbReference type="EMBL" id="KAK4091981.1"/>
    </source>
</evidence>
<reference evidence="2 3" key="1">
    <citation type="journal article" date="2024" name="Microbiol. Resour. Announc.">
        <title>Genome annotations for the ascomycete fungi Trichoderma harzianum, Trichoderma aggressivum, and Purpureocillium lilacinum.</title>
        <authorList>
            <person name="Beijen E.P.W."/>
            <person name="Ohm R.A."/>
        </authorList>
    </citation>
    <scope>NUCLEOTIDE SEQUENCE [LARGE SCALE GENOMIC DNA]</scope>
    <source>
        <strain evidence="2 3">CBS 150709</strain>
    </source>
</reference>
<comment type="caution">
    <text evidence="2">The sequence shown here is derived from an EMBL/GenBank/DDBJ whole genome shotgun (WGS) entry which is preliminary data.</text>
</comment>
<evidence type="ECO:0000256" key="1">
    <source>
        <dbReference type="SAM" id="MobiDB-lite"/>
    </source>
</evidence>
<dbReference type="Proteomes" id="UP001287286">
    <property type="component" value="Unassembled WGS sequence"/>
</dbReference>
<keyword evidence="3" id="KW-1185">Reference proteome</keyword>
<sequence>MLVRTVPDQHKREATNLLVSDTILTLCFLFLPFRDLGKTTTSTATTSIQQLSLSTRAHAPCHPGPSDPQAKTRGLQLLRTSAKGNDGLISDRPRSARFRALVVPRATLRLRARYLERSTRPRRPSIRPLLSPSIRCRPRSRIPCFPHCRFRRTRLSPTSDLLLRRSYESVTRARQAFSAGTDYFSPIRNRLPARRRPTAQASLGRPCDLELLAVKPGVPTDHAVFRARANRGGYKVHALSRPKTELAHQRATTTSTATPTTNTTQPLPPPPTGLLLLPATSRPPARGSAAIRVGNGHNASTHPPQRPSLLLAAFSLGLSVR</sequence>
<dbReference type="EMBL" id="JAWRVI010000010">
    <property type="protein sequence ID" value="KAK4091981.1"/>
    <property type="molecule type" value="Genomic_DNA"/>
</dbReference>
<proteinExistence type="predicted"/>
<name>A0ABR0C7L3_PURLI</name>
<feature type="compositionally biased region" description="Low complexity" evidence="1">
    <location>
        <begin position="251"/>
        <end position="265"/>
    </location>
</feature>
<evidence type="ECO:0000313" key="3">
    <source>
        <dbReference type="Proteomes" id="UP001287286"/>
    </source>
</evidence>
<gene>
    <name evidence="2" type="ORF">Purlil1_3820</name>
</gene>
<protein>
    <submittedName>
        <fullName evidence="2">Uncharacterized protein</fullName>
    </submittedName>
</protein>
<organism evidence="2 3">
    <name type="scientific">Purpureocillium lilacinum</name>
    <name type="common">Paecilomyces lilacinus</name>
    <dbReference type="NCBI Taxonomy" id="33203"/>
    <lineage>
        <taxon>Eukaryota</taxon>
        <taxon>Fungi</taxon>
        <taxon>Dikarya</taxon>
        <taxon>Ascomycota</taxon>
        <taxon>Pezizomycotina</taxon>
        <taxon>Sordariomycetes</taxon>
        <taxon>Hypocreomycetidae</taxon>
        <taxon>Hypocreales</taxon>
        <taxon>Ophiocordycipitaceae</taxon>
        <taxon>Purpureocillium</taxon>
    </lineage>
</organism>
<feature type="region of interest" description="Disordered" evidence="1">
    <location>
        <begin position="241"/>
        <end position="270"/>
    </location>
</feature>